<dbReference type="RefSeq" id="WP_269032828.1">
    <property type="nucleotide sequence ID" value="NZ_CP114040.1"/>
</dbReference>
<protein>
    <submittedName>
        <fullName evidence="3">FIST C-terminal domain-containing protein</fullName>
    </submittedName>
</protein>
<sequence length="393" mass="40079">MRTASAHSVEPDTSQAARTAYAAVVEALGGPPDWLFVQSTVAHAGEDVRRALVELGAPAAHGSSSCTSVMTEAGVHAGGLALFGVRDPDGAYGVGTAELGADARAAAERAVSAAIDDAGRPGEVPMLVWMTAAPGHEEACIAGIEAVLGPDVPIVGGSAADDEIAGGWYQWTRAATHAEALVVSVLFPSGRVAWAFQSGYTPTPRRGKVTRAEARTLLEIDGAPAATVYDAWTEGALPGVRAGGNVLSESTLFPLGRRVGGIGEVAYYRLAHPAVVRADGGIDSFASFEVGDDLVLMHGTYEALATRPARVAEDALGFSGVPREAVAGALVVMCAGCMLALGGQIDAIAAEIRAALGGAPFIGCFTFGEQGCFVGGENRHGNLMISVTALVRT</sequence>
<feature type="domain" description="FIST" evidence="1">
    <location>
        <begin position="30"/>
        <end position="224"/>
    </location>
</feature>
<dbReference type="Pfam" id="PF08495">
    <property type="entry name" value="FIST"/>
    <property type="match status" value="1"/>
</dbReference>
<evidence type="ECO:0000313" key="4">
    <source>
        <dbReference type="Proteomes" id="UP001164459"/>
    </source>
</evidence>
<dbReference type="SMART" id="SM01204">
    <property type="entry name" value="FIST_C"/>
    <property type="match status" value="1"/>
</dbReference>
<evidence type="ECO:0000259" key="1">
    <source>
        <dbReference type="SMART" id="SM00897"/>
    </source>
</evidence>
<dbReference type="Proteomes" id="UP001164459">
    <property type="component" value="Chromosome"/>
</dbReference>
<keyword evidence="4" id="KW-1185">Reference proteome</keyword>
<evidence type="ECO:0000313" key="3">
    <source>
        <dbReference type="EMBL" id="WAS90501.1"/>
    </source>
</evidence>
<dbReference type="SMART" id="SM00897">
    <property type="entry name" value="FIST"/>
    <property type="match status" value="1"/>
</dbReference>
<dbReference type="InterPro" id="IPR019494">
    <property type="entry name" value="FIST_C"/>
</dbReference>
<dbReference type="EMBL" id="CP114040">
    <property type="protein sequence ID" value="WAS90501.1"/>
    <property type="molecule type" value="Genomic_DNA"/>
</dbReference>
<proteinExistence type="predicted"/>
<name>A0ABY7GU70_9BACT</name>
<evidence type="ECO:0000259" key="2">
    <source>
        <dbReference type="SMART" id="SM01204"/>
    </source>
</evidence>
<organism evidence="3 4">
    <name type="scientific">Nannocystis punicea</name>
    <dbReference type="NCBI Taxonomy" id="2995304"/>
    <lineage>
        <taxon>Bacteria</taxon>
        <taxon>Pseudomonadati</taxon>
        <taxon>Myxococcota</taxon>
        <taxon>Polyangia</taxon>
        <taxon>Nannocystales</taxon>
        <taxon>Nannocystaceae</taxon>
        <taxon>Nannocystis</taxon>
    </lineage>
</organism>
<gene>
    <name evidence="3" type="ORF">O0S08_30300</name>
</gene>
<dbReference type="PANTHER" id="PTHR40252">
    <property type="entry name" value="BLR0328 PROTEIN"/>
    <property type="match status" value="1"/>
</dbReference>
<dbReference type="PANTHER" id="PTHR40252:SF2">
    <property type="entry name" value="BLR0328 PROTEIN"/>
    <property type="match status" value="1"/>
</dbReference>
<reference evidence="3" key="1">
    <citation type="submission" date="2022-11" db="EMBL/GenBank/DDBJ databases">
        <title>Minimal conservation of predation-associated metabolite biosynthetic gene clusters underscores biosynthetic potential of Myxococcota including descriptions for ten novel species: Archangium lansinium sp. nov., Myxococcus landrumus sp. nov., Nannocystis bai.</title>
        <authorList>
            <person name="Ahearne A."/>
            <person name="Stevens C."/>
            <person name="Dowd S."/>
        </authorList>
    </citation>
    <scope>NUCLEOTIDE SEQUENCE</scope>
    <source>
        <strain evidence="3">Fl3</strain>
    </source>
</reference>
<dbReference type="InterPro" id="IPR013702">
    <property type="entry name" value="FIST_domain_N"/>
</dbReference>
<accession>A0ABY7GU70</accession>
<dbReference type="Pfam" id="PF10442">
    <property type="entry name" value="FIST_C"/>
    <property type="match status" value="1"/>
</dbReference>
<feature type="domain" description="FIST C-domain" evidence="2">
    <location>
        <begin position="225"/>
        <end position="373"/>
    </location>
</feature>